<feature type="non-terminal residue" evidence="2">
    <location>
        <position position="1"/>
    </location>
</feature>
<sequence>VVESIPPIAPPRKSKKPSNMPGAHKENSSRTESPVELLHNISQDSGISRSPAQFSNNSSVSLSASMERPSGRSLESHPKQKWRLGELFKR</sequence>
<protein>
    <submittedName>
        <fullName evidence="2">LOC100158772</fullName>
    </submittedName>
</protein>
<feature type="non-terminal residue" evidence="2">
    <location>
        <position position="90"/>
    </location>
</feature>
<proteinExistence type="predicted"/>
<feature type="region of interest" description="Disordered" evidence="1">
    <location>
        <begin position="1"/>
        <end position="90"/>
    </location>
</feature>
<keyword evidence="3" id="KW-1185">Reference proteome</keyword>
<reference evidence="3" key="1">
    <citation type="submission" date="2021-01" db="EMBL/GenBank/DDBJ databases">
        <title>Caligus Genome Assembly.</title>
        <authorList>
            <person name="Gallardo-Escarate C."/>
        </authorList>
    </citation>
    <scope>NUCLEOTIDE SEQUENCE [LARGE SCALE GENOMIC DNA]</scope>
</reference>
<accession>A0A7T8JX41</accession>
<organism evidence="2 3">
    <name type="scientific">Caligus rogercresseyi</name>
    <name type="common">Sea louse</name>
    <dbReference type="NCBI Taxonomy" id="217165"/>
    <lineage>
        <taxon>Eukaryota</taxon>
        <taxon>Metazoa</taxon>
        <taxon>Ecdysozoa</taxon>
        <taxon>Arthropoda</taxon>
        <taxon>Crustacea</taxon>
        <taxon>Multicrustacea</taxon>
        <taxon>Hexanauplia</taxon>
        <taxon>Copepoda</taxon>
        <taxon>Siphonostomatoida</taxon>
        <taxon>Caligidae</taxon>
        <taxon>Caligus</taxon>
    </lineage>
</organism>
<evidence type="ECO:0000313" key="2">
    <source>
        <dbReference type="EMBL" id="QQP37120.1"/>
    </source>
</evidence>
<dbReference type="EMBL" id="CP045901">
    <property type="protein sequence ID" value="QQP37120.1"/>
    <property type="molecule type" value="Genomic_DNA"/>
</dbReference>
<feature type="compositionally biased region" description="Polar residues" evidence="1">
    <location>
        <begin position="40"/>
        <end position="54"/>
    </location>
</feature>
<name>A0A7T8JX41_CALRO</name>
<feature type="compositionally biased region" description="Low complexity" evidence="1">
    <location>
        <begin position="55"/>
        <end position="65"/>
    </location>
</feature>
<gene>
    <name evidence="2" type="ORF">FKW44_017302</name>
</gene>
<feature type="compositionally biased region" description="Basic and acidic residues" evidence="1">
    <location>
        <begin position="74"/>
        <end position="90"/>
    </location>
</feature>
<evidence type="ECO:0000256" key="1">
    <source>
        <dbReference type="SAM" id="MobiDB-lite"/>
    </source>
</evidence>
<dbReference type="AlphaFoldDB" id="A0A7T8JX41"/>
<evidence type="ECO:0000313" key="3">
    <source>
        <dbReference type="Proteomes" id="UP000595437"/>
    </source>
</evidence>
<dbReference type="Proteomes" id="UP000595437">
    <property type="component" value="Chromosome 12"/>
</dbReference>